<gene>
    <name evidence="1" type="ORF">JAAARDRAFT_62025</name>
</gene>
<dbReference type="SUPFAM" id="SSF56112">
    <property type="entry name" value="Protein kinase-like (PK-like)"/>
    <property type="match status" value="1"/>
</dbReference>
<organism evidence="1 2">
    <name type="scientific">Jaapia argillacea MUCL 33604</name>
    <dbReference type="NCBI Taxonomy" id="933084"/>
    <lineage>
        <taxon>Eukaryota</taxon>
        <taxon>Fungi</taxon>
        <taxon>Dikarya</taxon>
        <taxon>Basidiomycota</taxon>
        <taxon>Agaricomycotina</taxon>
        <taxon>Agaricomycetes</taxon>
        <taxon>Agaricomycetidae</taxon>
        <taxon>Jaapiales</taxon>
        <taxon>Jaapiaceae</taxon>
        <taxon>Jaapia</taxon>
    </lineage>
</organism>
<proteinExistence type="predicted"/>
<protein>
    <recommendedName>
        <fullName evidence="3">Protein kinase domain-containing protein</fullName>
    </recommendedName>
</protein>
<evidence type="ECO:0000313" key="1">
    <source>
        <dbReference type="EMBL" id="KDQ52254.1"/>
    </source>
</evidence>
<dbReference type="HOGENOM" id="CLU_1686876_0_0_1"/>
<name>A0A067PBU2_9AGAM</name>
<dbReference type="AlphaFoldDB" id="A0A067PBU2"/>
<dbReference type="STRING" id="933084.A0A067PBU2"/>
<dbReference type="InterPro" id="IPR011009">
    <property type="entry name" value="Kinase-like_dom_sf"/>
</dbReference>
<dbReference type="InParanoid" id="A0A067PBU2"/>
<dbReference type="EMBL" id="KL197741">
    <property type="protein sequence ID" value="KDQ52254.1"/>
    <property type="molecule type" value="Genomic_DNA"/>
</dbReference>
<accession>A0A067PBU2</accession>
<evidence type="ECO:0008006" key="3">
    <source>
        <dbReference type="Google" id="ProtNLM"/>
    </source>
</evidence>
<reference evidence="2" key="1">
    <citation type="journal article" date="2014" name="Proc. Natl. Acad. Sci. U.S.A.">
        <title>Extensive sampling of basidiomycete genomes demonstrates inadequacy of the white-rot/brown-rot paradigm for wood decay fungi.</title>
        <authorList>
            <person name="Riley R."/>
            <person name="Salamov A.A."/>
            <person name="Brown D.W."/>
            <person name="Nagy L.G."/>
            <person name="Floudas D."/>
            <person name="Held B.W."/>
            <person name="Levasseur A."/>
            <person name="Lombard V."/>
            <person name="Morin E."/>
            <person name="Otillar R."/>
            <person name="Lindquist E.A."/>
            <person name="Sun H."/>
            <person name="LaButti K.M."/>
            <person name="Schmutz J."/>
            <person name="Jabbour D."/>
            <person name="Luo H."/>
            <person name="Baker S.E."/>
            <person name="Pisabarro A.G."/>
            <person name="Walton J.D."/>
            <person name="Blanchette R.A."/>
            <person name="Henrissat B."/>
            <person name="Martin F."/>
            <person name="Cullen D."/>
            <person name="Hibbett D.S."/>
            <person name="Grigoriev I.V."/>
        </authorList>
    </citation>
    <scope>NUCLEOTIDE SEQUENCE [LARGE SCALE GENOMIC DNA]</scope>
    <source>
        <strain evidence="2">MUCL 33604</strain>
    </source>
</reference>
<dbReference type="Gene3D" id="1.10.510.10">
    <property type="entry name" value="Transferase(Phosphotransferase) domain 1"/>
    <property type="match status" value="1"/>
</dbReference>
<dbReference type="OrthoDB" id="2521594at2759"/>
<evidence type="ECO:0000313" key="2">
    <source>
        <dbReference type="Proteomes" id="UP000027265"/>
    </source>
</evidence>
<sequence length="156" mass="17720">MSIRVKLLDKLVKIHKTGLAHQDVSPDNVVIKDDEPLWIDFEYALRHVCPPCLEVKPGDFMPKADQLGCGEMCDFIHSLGICKSTYVHFHGRTMALEGVDSPQYLYSNVPSSHLATAQKRERVWREAQETFSEVEKDHKLFVAHLSRMKASQTAAQ</sequence>
<dbReference type="Proteomes" id="UP000027265">
    <property type="component" value="Unassembled WGS sequence"/>
</dbReference>
<keyword evidence="2" id="KW-1185">Reference proteome</keyword>